<dbReference type="PANTHER" id="PTHR13211:SF0">
    <property type="entry name" value="TELOMERASE CAJAL BODY PROTEIN 1"/>
    <property type="match status" value="1"/>
</dbReference>
<protein>
    <recommendedName>
        <fullName evidence="4">DUF2415 domain-containing protein</fullName>
    </recommendedName>
</protein>
<sequence length="427" mass="47273">MAILAATANVGSEYGMDWNPPQFDATYPPEPVLTSHLDLDPDFADNFVRSARWCADGSNLLVQCENRTFQLFNISNSEGTQFSVHHNRTFPQSSAIVNYAWYPGASSSNAPAYCFVASVRDCPVKLLDASDGRLRASYPIVDHRERHIAPHSLSFNLTADKLYCGFEDAIEIFDIQQPGEGERLPTTPSKKSKDGLKGIISSIAFSPSYDYYAIGSLMPSSQVMDNIALYSESNKAPIMPIGGAGTQSGLKFNPTKPHVLYAAFRRHDVIYAWDLRGDTSAPVKVFKTSPGSRKVLTNQKIEFDIDYAGRWLSNGRISMFDLGDSDELELDSEPSLQIISPKLNFDAHEGQCRGLPSGSRHFDGGITEGDSDDSDSEHPADQDSDSDSESQDVITMSRRRPHPYVKDASLKLWSFDTTRRELDAMLD</sequence>
<reference evidence="2 3" key="1">
    <citation type="submission" date="2016-03" db="EMBL/GenBank/DDBJ databases">
        <title>Comparative genomics of the ectomycorrhizal sister species Rhizopogon vinicolor and Rhizopogon vesiculosus (Basidiomycota: Boletales) reveals a divergence of the mating type B locus.</title>
        <authorList>
            <person name="Mujic A.B."/>
            <person name="Kuo A."/>
            <person name="Tritt A."/>
            <person name="Lipzen A."/>
            <person name="Chen C."/>
            <person name="Johnson J."/>
            <person name="Sharma A."/>
            <person name="Barry K."/>
            <person name="Grigoriev I.V."/>
            <person name="Spatafora J.W."/>
        </authorList>
    </citation>
    <scope>NUCLEOTIDE SEQUENCE [LARGE SCALE GENOMIC DNA]</scope>
    <source>
        <strain evidence="2 3">AM-OR11-056</strain>
    </source>
</reference>
<evidence type="ECO:0000313" key="3">
    <source>
        <dbReference type="Proteomes" id="UP000183567"/>
    </source>
</evidence>
<dbReference type="AlphaFoldDB" id="A0A1J8QAS5"/>
<dbReference type="EMBL" id="LVVM01002199">
    <property type="protein sequence ID" value="OJA17075.1"/>
    <property type="molecule type" value="Genomic_DNA"/>
</dbReference>
<dbReference type="InterPro" id="IPR015943">
    <property type="entry name" value="WD40/YVTN_repeat-like_dom_sf"/>
</dbReference>
<proteinExistence type="predicted"/>
<dbReference type="PANTHER" id="PTHR13211">
    <property type="entry name" value="TELOMERASE CAJAL BODY PROTEIN 1"/>
    <property type="match status" value="1"/>
</dbReference>
<feature type="region of interest" description="Disordered" evidence="1">
    <location>
        <begin position="354"/>
        <end position="401"/>
    </location>
</feature>
<dbReference type="STRING" id="180088.A0A1J8QAS5"/>
<evidence type="ECO:0008006" key="4">
    <source>
        <dbReference type="Google" id="ProtNLM"/>
    </source>
</evidence>
<dbReference type="Proteomes" id="UP000183567">
    <property type="component" value="Unassembled WGS sequence"/>
</dbReference>
<evidence type="ECO:0000256" key="1">
    <source>
        <dbReference type="SAM" id="MobiDB-lite"/>
    </source>
</evidence>
<name>A0A1J8QAS5_9AGAM</name>
<dbReference type="SUPFAM" id="SSF101908">
    <property type="entry name" value="Putative isomerase YbhE"/>
    <property type="match status" value="1"/>
</dbReference>
<comment type="caution">
    <text evidence="2">The sequence shown here is derived from an EMBL/GenBank/DDBJ whole genome shotgun (WGS) entry which is preliminary data.</text>
</comment>
<accession>A0A1J8QAS5</accession>
<gene>
    <name evidence="2" type="ORF">AZE42_09253</name>
</gene>
<dbReference type="Gene3D" id="2.130.10.10">
    <property type="entry name" value="YVTN repeat-like/Quinoprotein amine dehydrogenase"/>
    <property type="match status" value="1"/>
</dbReference>
<keyword evidence="3" id="KW-1185">Reference proteome</keyword>
<dbReference type="InterPro" id="IPR051150">
    <property type="entry name" value="SWT21/TCAB1_mRNA_Telomere"/>
</dbReference>
<dbReference type="OrthoDB" id="239865at2759"/>
<organism evidence="2 3">
    <name type="scientific">Rhizopogon vesiculosus</name>
    <dbReference type="NCBI Taxonomy" id="180088"/>
    <lineage>
        <taxon>Eukaryota</taxon>
        <taxon>Fungi</taxon>
        <taxon>Dikarya</taxon>
        <taxon>Basidiomycota</taxon>
        <taxon>Agaricomycotina</taxon>
        <taxon>Agaricomycetes</taxon>
        <taxon>Agaricomycetidae</taxon>
        <taxon>Boletales</taxon>
        <taxon>Suillineae</taxon>
        <taxon>Rhizopogonaceae</taxon>
        <taxon>Rhizopogon</taxon>
    </lineage>
</organism>
<evidence type="ECO:0000313" key="2">
    <source>
        <dbReference type="EMBL" id="OJA17075.1"/>
    </source>
</evidence>